<evidence type="ECO:0000313" key="14">
    <source>
        <dbReference type="Proteomes" id="UP000452321"/>
    </source>
</evidence>
<organism evidence="13 14">
    <name type="scientific">Halorubrum distributum</name>
    <dbReference type="NCBI Taxonomy" id="29283"/>
    <lineage>
        <taxon>Archaea</taxon>
        <taxon>Methanobacteriati</taxon>
        <taxon>Methanobacteriota</taxon>
        <taxon>Stenosarchaea group</taxon>
        <taxon>Halobacteria</taxon>
        <taxon>Halobacteriales</taxon>
        <taxon>Haloferacaceae</taxon>
        <taxon>Halorubrum</taxon>
        <taxon>Halorubrum distributum group</taxon>
    </lineage>
</organism>
<feature type="domain" description="DNA mismatch repair proteins mutS family" evidence="12">
    <location>
        <begin position="690"/>
        <end position="706"/>
    </location>
</feature>
<dbReference type="InterPro" id="IPR005748">
    <property type="entry name" value="DNA_mismatch_repair_MutS"/>
</dbReference>
<dbReference type="GO" id="GO:0005524">
    <property type="term" value="F:ATP binding"/>
    <property type="evidence" value="ECO:0007669"/>
    <property type="project" value="UniProtKB-UniRule"/>
</dbReference>
<dbReference type="Pfam" id="PF05188">
    <property type="entry name" value="MutS_II"/>
    <property type="match status" value="1"/>
</dbReference>
<dbReference type="InterPro" id="IPR027417">
    <property type="entry name" value="P-loop_NTPase"/>
</dbReference>
<dbReference type="SMART" id="SM00534">
    <property type="entry name" value="MUTSac"/>
    <property type="match status" value="1"/>
</dbReference>
<accession>A0A6B1IKK7</accession>
<keyword evidence="10" id="KW-0175">Coiled coil</keyword>
<evidence type="ECO:0000256" key="10">
    <source>
        <dbReference type="SAM" id="Coils"/>
    </source>
</evidence>
<evidence type="ECO:0000256" key="9">
    <source>
        <dbReference type="RuleBase" id="RU003756"/>
    </source>
</evidence>
<keyword evidence="5 7" id="KW-0238">DNA-binding</keyword>
<dbReference type="Proteomes" id="UP000452321">
    <property type="component" value="Unassembled WGS sequence"/>
</dbReference>
<dbReference type="SUPFAM" id="SSF52540">
    <property type="entry name" value="P-loop containing nucleoside triphosphate hydrolases"/>
    <property type="match status" value="1"/>
</dbReference>
<dbReference type="RefSeq" id="WP_159358097.1">
    <property type="nucleotide sequence ID" value="NZ_WMFC01000004.1"/>
</dbReference>
<comment type="caution">
    <text evidence="13">The sequence shown here is derived from an EMBL/GenBank/DDBJ whole genome shotgun (WGS) entry which is preliminary data.</text>
</comment>
<dbReference type="FunFam" id="3.40.50.300:FF:000870">
    <property type="entry name" value="MutS protein homolog 4"/>
    <property type="match status" value="1"/>
</dbReference>
<dbReference type="GO" id="GO:0140664">
    <property type="term" value="F:ATP-dependent DNA damage sensor activity"/>
    <property type="evidence" value="ECO:0007669"/>
    <property type="project" value="InterPro"/>
</dbReference>
<dbReference type="InterPro" id="IPR016151">
    <property type="entry name" value="DNA_mismatch_repair_MutS_N"/>
</dbReference>
<dbReference type="GO" id="GO:0006298">
    <property type="term" value="P:mismatch repair"/>
    <property type="evidence" value="ECO:0007669"/>
    <property type="project" value="UniProtKB-UniRule"/>
</dbReference>
<feature type="region of interest" description="Disordered" evidence="11">
    <location>
        <begin position="801"/>
        <end position="899"/>
    </location>
</feature>
<evidence type="ECO:0000256" key="7">
    <source>
        <dbReference type="HAMAP-Rule" id="MF_00096"/>
    </source>
</evidence>
<dbReference type="Gene3D" id="1.10.1420.10">
    <property type="match status" value="2"/>
</dbReference>
<dbReference type="InterPro" id="IPR017261">
    <property type="entry name" value="DNA_mismatch_repair_MutS/MSH"/>
</dbReference>
<dbReference type="Pfam" id="PF05192">
    <property type="entry name" value="MutS_III"/>
    <property type="match status" value="1"/>
</dbReference>
<evidence type="ECO:0000256" key="8">
    <source>
        <dbReference type="NCBIfam" id="TIGR01070"/>
    </source>
</evidence>
<dbReference type="NCBIfam" id="NF003810">
    <property type="entry name" value="PRK05399.1"/>
    <property type="match status" value="1"/>
</dbReference>
<protein>
    <recommendedName>
        <fullName evidence="7 8">DNA mismatch repair protein MutS</fullName>
    </recommendedName>
</protein>
<dbReference type="PANTHER" id="PTHR11361:SF34">
    <property type="entry name" value="DNA MISMATCH REPAIR PROTEIN MSH1, MITOCHONDRIAL"/>
    <property type="match status" value="1"/>
</dbReference>
<dbReference type="GO" id="GO:0003684">
    <property type="term" value="F:damaged DNA binding"/>
    <property type="evidence" value="ECO:0007669"/>
    <property type="project" value="UniProtKB-UniRule"/>
</dbReference>
<comment type="similarity">
    <text evidence="1 7 9">Belongs to the DNA mismatch repair MutS family.</text>
</comment>
<feature type="compositionally biased region" description="Gly residues" evidence="11">
    <location>
        <begin position="810"/>
        <end position="826"/>
    </location>
</feature>
<dbReference type="CDD" id="cd03284">
    <property type="entry name" value="ABC_MutS1"/>
    <property type="match status" value="1"/>
</dbReference>
<dbReference type="PROSITE" id="PS00486">
    <property type="entry name" value="DNA_MISMATCH_REPAIR_2"/>
    <property type="match status" value="1"/>
</dbReference>
<dbReference type="Gene3D" id="3.40.1170.10">
    <property type="entry name" value="DNA repair protein MutS, domain I"/>
    <property type="match status" value="1"/>
</dbReference>
<keyword evidence="2 7" id="KW-0547">Nucleotide-binding</keyword>
<name>A0A6B1IKK7_9EURY</name>
<proteinExistence type="inferred from homology"/>
<gene>
    <name evidence="7 13" type="primary">mutS</name>
    <name evidence="13" type="ORF">GLW30_04355</name>
</gene>
<evidence type="ECO:0000259" key="12">
    <source>
        <dbReference type="PROSITE" id="PS00486"/>
    </source>
</evidence>
<feature type="coiled-coil region" evidence="10">
    <location>
        <begin position="496"/>
        <end position="530"/>
    </location>
</feature>
<evidence type="ECO:0000256" key="4">
    <source>
        <dbReference type="ARBA" id="ARBA00022840"/>
    </source>
</evidence>
<dbReference type="Pfam" id="PF00488">
    <property type="entry name" value="MutS_V"/>
    <property type="match status" value="1"/>
</dbReference>
<keyword evidence="3 7" id="KW-0227">DNA damage</keyword>
<comment type="function">
    <text evidence="7">This protein is involved in the repair of mismatches in DNA. It is possible that it carries out the mismatch recognition step. This protein has a weak ATPase activity.</text>
</comment>
<evidence type="ECO:0000256" key="5">
    <source>
        <dbReference type="ARBA" id="ARBA00023125"/>
    </source>
</evidence>
<dbReference type="InterPro" id="IPR007861">
    <property type="entry name" value="DNA_mismatch_repair_MutS_clamp"/>
</dbReference>
<evidence type="ECO:0000256" key="3">
    <source>
        <dbReference type="ARBA" id="ARBA00022763"/>
    </source>
</evidence>
<dbReference type="Gene3D" id="3.40.50.300">
    <property type="entry name" value="P-loop containing nucleotide triphosphate hydrolases"/>
    <property type="match status" value="1"/>
</dbReference>
<dbReference type="SUPFAM" id="SSF53150">
    <property type="entry name" value="DNA repair protein MutS, domain II"/>
    <property type="match status" value="1"/>
</dbReference>
<keyword evidence="4 7" id="KW-0067">ATP-binding</keyword>
<dbReference type="SMART" id="SM00533">
    <property type="entry name" value="MUTSd"/>
    <property type="match status" value="1"/>
</dbReference>
<evidence type="ECO:0000313" key="13">
    <source>
        <dbReference type="EMBL" id="MYL66957.1"/>
    </source>
</evidence>
<feature type="compositionally biased region" description="Low complexity" evidence="11">
    <location>
        <begin position="872"/>
        <end position="884"/>
    </location>
</feature>
<dbReference type="SUPFAM" id="SSF48334">
    <property type="entry name" value="DNA repair protein MutS, domain III"/>
    <property type="match status" value="1"/>
</dbReference>
<evidence type="ECO:0000256" key="11">
    <source>
        <dbReference type="SAM" id="MobiDB-lite"/>
    </source>
</evidence>
<dbReference type="InterPro" id="IPR007860">
    <property type="entry name" value="DNA_mmatch_repair_MutS_con_dom"/>
</dbReference>
<dbReference type="AlphaFoldDB" id="A0A6B1IKK7"/>
<dbReference type="PANTHER" id="PTHR11361">
    <property type="entry name" value="DNA MISMATCH REPAIR PROTEIN MUTS FAMILY MEMBER"/>
    <property type="match status" value="1"/>
</dbReference>
<evidence type="ECO:0000256" key="2">
    <source>
        <dbReference type="ARBA" id="ARBA00022741"/>
    </source>
</evidence>
<dbReference type="InterPro" id="IPR007696">
    <property type="entry name" value="DNA_mismatch_repair_MutS_core"/>
</dbReference>
<evidence type="ECO:0000256" key="6">
    <source>
        <dbReference type="ARBA" id="ARBA00023204"/>
    </source>
</evidence>
<dbReference type="EMBL" id="WMFC01000004">
    <property type="protein sequence ID" value="MYL66957.1"/>
    <property type="molecule type" value="Genomic_DNA"/>
</dbReference>
<sequence>MATGIVGEFLDLKAETDADVLAMQCGDFYEFFADDAELVADELDLSISQKSSHGSSYPMAGVPLSELTPYVNALVERGYRVAVADQYETDGGDHAREIVRVVTPGTVLETSDDDARYLAAVVREEGTDPDADGPYGLAFADVTTGRFLATTVDDGGDLRAELYRFDPAEVLPGPRVRNDDELLEAVREDLSGRVTAFDAEAFATGRAQHAVREQFGRETIDSVGLDSELAVRAAGAVLSYVEETGAGVLASMTRLTAYGADDRVDVDATTQRNLEITETMRGDADGSLFDTVDHTVTAAGGRLLREWLTRPRRDREALAARLDAVEALASAALARDRVREVLGDAYDLERLAARTTSGSAGARELLSVRDTLALLPDLADAIGGTALADSPAAAVLDRVDRERAAALREELAEALAEDPPKAKTGGGLLKAGYDGELDELIERHEEVKSWLDGLAEREKRQHGLSHVTVDRNKTDGYYIQVGKSVADQVPEHYREIKTLKNSKRFVTDELAEKEREVLRLEEARGELEYDLFEELRERVAERAELLQDAGRAVAELDALASLATHAARRDWTRPELTTERRLDVEAGRHPVVEGTTDFVPNDLRLDAERGFLIVTGPNMSGKSTYMRQAALIQLLAQAGSFVPARAAEVGLVDGIYTRVGALDELAQGRSTFMVEMQELSNILHSATADSLVILDEVGRGTATYDGISIAWAATEYLHNEVRARTLFATHYHELTTLADHLPRVANVHVAVDERDGEVTFLRTVRDGPTNRSYGVHVADLAGVPDPVVSRADEVLDRLREEKAIEARGSRSGGSGDGAGPGDGDTGGTQQVVFDLSSGSFSEGADADGRSAADASTSEAGRNGATAGSTSPGSDAAAEAAGDSVETTEAAAADRLDPETRAVIEELSDVDVAATPPVELLSRVQEWQERLD</sequence>
<dbReference type="SUPFAM" id="SSF55271">
    <property type="entry name" value="DNA repair protein MutS, domain I"/>
    <property type="match status" value="1"/>
</dbReference>
<dbReference type="NCBIfam" id="TIGR01070">
    <property type="entry name" value="mutS1"/>
    <property type="match status" value="1"/>
</dbReference>
<dbReference type="InterPro" id="IPR036187">
    <property type="entry name" value="DNA_mismatch_repair_MutS_sf"/>
</dbReference>
<evidence type="ECO:0000256" key="1">
    <source>
        <dbReference type="ARBA" id="ARBA00006271"/>
    </source>
</evidence>
<dbReference type="Pfam" id="PF05190">
    <property type="entry name" value="MutS_IV"/>
    <property type="match status" value="1"/>
</dbReference>
<dbReference type="Pfam" id="PF01624">
    <property type="entry name" value="MutS_I"/>
    <property type="match status" value="1"/>
</dbReference>
<dbReference type="InterPro" id="IPR036678">
    <property type="entry name" value="MutS_con_dom_sf"/>
</dbReference>
<feature type="binding site" evidence="7">
    <location>
        <begin position="616"/>
        <end position="623"/>
    </location>
    <ligand>
        <name>ATP</name>
        <dbReference type="ChEBI" id="CHEBI:30616"/>
    </ligand>
</feature>
<reference evidence="13 14" key="1">
    <citation type="submission" date="2019-11" db="EMBL/GenBank/DDBJ databases">
        <title>Genome sequences of 17 halophilic strains isolated from different environments.</title>
        <authorList>
            <person name="Furrow R.E."/>
        </authorList>
    </citation>
    <scope>NUCLEOTIDE SEQUENCE [LARGE SCALE GENOMIC DNA]</scope>
    <source>
        <strain evidence="13 14">22502_06_Cabo</strain>
    </source>
</reference>
<dbReference type="HAMAP" id="MF_00096">
    <property type="entry name" value="MutS"/>
    <property type="match status" value="1"/>
</dbReference>
<dbReference type="InterPro" id="IPR045076">
    <property type="entry name" value="MutS"/>
</dbReference>
<keyword evidence="6 7" id="KW-0234">DNA repair</keyword>
<dbReference type="PIRSF" id="PIRSF037677">
    <property type="entry name" value="DNA_mis_repair_Msh6"/>
    <property type="match status" value="1"/>
</dbReference>
<dbReference type="Gene3D" id="3.30.420.110">
    <property type="entry name" value="MutS, connector domain"/>
    <property type="match status" value="1"/>
</dbReference>
<dbReference type="InterPro" id="IPR000432">
    <property type="entry name" value="DNA_mismatch_repair_MutS_C"/>
</dbReference>
<dbReference type="InterPro" id="IPR007695">
    <property type="entry name" value="DNA_mismatch_repair_MutS-lik_N"/>
</dbReference>
<dbReference type="GO" id="GO:0030983">
    <property type="term" value="F:mismatched DNA binding"/>
    <property type="evidence" value="ECO:0007669"/>
    <property type="project" value="InterPro"/>
</dbReference>